<dbReference type="PANTHER" id="PTHR28288:SF2">
    <property type="entry name" value="PROTEASE B INHIBITOR 2"/>
    <property type="match status" value="1"/>
</dbReference>
<evidence type="ECO:0000313" key="2">
    <source>
        <dbReference type="EMBL" id="CAE6387278.1"/>
    </source>
</evidence>
<organism evidence="2 3">
    <name type="scientific">Rhizoctonia solani</name>
    <dbReference type="NCBI Taxonomy" id="456999"/>
    <lineage>
        <taxon>Eukaryota</taxon>
        <taxon>Fungi</taxon>
        <taxon>Dikarya</taxon>
        <taxon>Basidiomycota</taxon>
        <taxon>Agaricomycotina</taxon>
        <taxon>Agaricomycetes</taxon>
        <taxon>Cantharellales</taxon>
        <taxon>Ceratobasidiaceae</taxon>
        <taxon>Rhizoctonia</taxon>
    </lineage>
</organism>
<evidence type="ECO:0000313" key="3">
    <source>
        <dbReference type="Proteomes" id="UP000663843"/>
    </source>
</evidence>
<dbReference type="EMBL" id="CAJMWT010001208">
    <property type="protein sequence ID" value="CAE6387278.1"/>
    <property type="molecule type" value="Genomic_DNA"/>
</dbReference>
<accession>A0A8H2WHS9</accession>
<dbReference type="InterPro" id="IPR037045">
    <property type="entry name" value="S8pro/Inhibitor_I9_sf"/>
</dbReference>
<reference evidence="2" key="1">
    <citation type="submission" date="2021-01" db="EMBL/GenBank/DDBJ databases">
        <authorList>
            <person name="Kaushik A."/>
        </authorList>
    </citation>
    <scope>NUCLEOTIDE SEQUENCE</scope>
    <source>
        <strain evidence="2">AG2-2IIIB</strain>
    </source>
</reference>
<dbReference type="Proteomes" id="UP000663843">
    <property type="component" value="Unassembled WGS sequence"/>
</dbReference>
<gene>
    <name evidence="2" type="ORF">RDB_LOCUS28576</name>
</gene>
<proteinExistence type="inferred from homology"/>
<evidence type="ECO:0000256" key="1">
    <source>
        <dbReference type="ARBA" id="ARBA00038069"/>
    </source>
</evidence>
<comment type="similarity">
    <text evidence="1">Belongs to the protease inhibitor I9 family.</text>
</comment>
<dbReference type="GO" id="GO:0004866">
    <property type="term" value="F:endopeptidase inhibitor activity"/>
    <property type="evidence" value="ECO:0007669"/>
    <property type="project" value="TreeGrafter"/>
</dbReference>
<dbReference type="SUPFAM" id="SSF54897">
    <property type="entry name" value="Protease propeptides/inhibitors"/>
    <property type="match status" value="1"/>
</dbReference>
<comment type="caution">
    <text evidence="2">The sequence shown here is derived from an EMBL/GenBank/DDBJ whole genome shotgun (WGS) entry which is preliminary data.</text>
</comment>
<dbReference type="AlphaFoldDB" id="A0A8H2WHS9"/>
<evidence type="ECO:0008006" key="4">
    <source>
        <dbReference type="Google" id="ProtNLM"/>
    </source>
</evidence>
<sequence>MLNRYIVMLNNDVPDSDVDKIIADIQSAGGKLAHRYRNALQGFSAAIPESHLRVLQDSCKAGDSKIAHIEPVIEMGIDS</sequence>
<dbReference type="GO" id="GO:0042144">
    <property type="term" value="P:vacuole fusion, non-autophagic"/>
    <property type="evidence" value="ECO:0007669"/>
    <property type="project" value="TreeGrafter"/>
</dbReference>
<protein>
    <recommendedName>
        <fullName evidence="4">Inhibitor I9 domain-containing protein</fullName>
    </recommendedName>
</protein>
<dbReference type="PANTHER" id="PTHR28288">
    <property type="entry name" value="PROTEASE B INHIBITOR 2"/>
    <property type="match status" value="1"/>
</dbReference>
<name>A0A8H2WHS9_9AGAM</name>
<dbReference type="Gene3D" id="3.30.70.80">
    <property type="entry name" value="Peptidase S8 propeptide/proteinase inhibitor I9"/>
    <property type="match status" value="1"/>
</dbReference>
<dbReference type="InterPro" id="IPR052471">
    <property type="entry name" value="PBI_I9"/>
</dbReference>